<geneLocation type="plasmid" evidence="1 2">
    <name>pl1WSM5005</name>
</geneLocation>
<reference evidence="1" key="2">
    <citation type="submission" date="2021-06" db="EMBL/GenBank/DDBJ databases">
        <authorList>
            <person name="Rogers T.H."/>
            <person name="Ramsay J.P."/>
            <person name="Wang P."/>
            <person name="Terpolilli J."/>
        </authorList>
    </citation>
    <scope>NUCLEOTIDE SEQUENCE</scope>
    <source>
        <strain evidence="1">WSM5005</strain>
        <plasmid evidence="1">pl1WSM5005</plasmid>
    </source>
</reference>
<dbReference type="Proteomes" id="UP000179860">
    <property type="component" value="Plasmid pl1WSM5005"/>
</dbReference>
<accession>A0ACA8AUX5</accession>
<dbReference type="EMBL" id="CP017563">
    <property type="protein sequence ID" value="APA89444.2"/>
    <property type="molecule type" value="Genomic_DNA"/>
</dbReference>
<evidence type="ECO:0000313" key="1">
    <source>
        <dbReference type="EMBL" id="APA89444.2"/>
    </source>
</evidence>
<keyword evidence="2" id="KW-1185">Reference proteome</keyword>
<reference evidence="1" key="1">
    <citation type="submission" date="2016-09" db="EMBL/GenBank/DDBJ databases">
        <title>The Complete Genome of Burkholderia sprentiae wsm5005.</title>
        <authorList>
            <person name="De Meyer S."/>
            <person name="Wang P."/>
            <person name="Terpolilli J."/>
        </authorList>
    </citation>
    <scope>NUCLEOTIDE SEQUENCE</scope>
    <source>
        <strain evidence="1">WSM5005</strain>
        <plasmid evidence="1">pl1WSM5005</plasmid>
    </source>
</reference>
<evidence type="ECO:0000313" key="2">
    <source>
        <dbReference type="Proteomes" id="UP000179860"/>
    </source>
</evidence>
<gene>
    <name evidence="1" type="ORF">BJG93_28480</name>
</gene>
<keyword evidence="1" id="KW-0614">Plasmid</keyword>
<name>A0ACA8AUX5_9BURK</name>
<organism evidence="1 2">
    <name type="scientific">Paraburkholderia sprentiae WSM5005</name>
    <dbReference type="NCBI Taxonomy" id="754502"/>
    <lineage>
        <taxon>Bacteria</taxon>
        <taxon>Pseudomonadati</taxon>
        <taxon>Pseudomonadota</taxon>
        <taxon>Betaproteobacteria</taxon>
        <taxon>Burkholderiales</taxon>
        <taxon>Burkholderiaceae</taxon>
        <taxon>Paraburkholderia</taxon>
    </lineage>
</organism>
<sequence>MTKFQKSWAITGLCCFIIAAISACVNLMFCKDYDGVVQPGFITYVHVATAFVGAGLLARFIQGSGHLIDEPAPGKVLGTYFIARAGEYARHVHGKSAFFSTRRTALLLGFLICLMSQFVFVAAPDELHGPDRHVGLSAIRAVPA</sequence>
<proteinExistence type="predicted"/>
<protein>
    <submittedName>
        <fullName evidence="1">Uncharacterized protein</fullName>
    </submittedName>
</protein>